<evidence type="ECO:0000256" key="1">
    <source>
        <dbReference type="SAM" id="Phobius"/>
    </source>
</evidence>
<dbReference type="EMBL" id="AACCXK010000005">
    <property type="protein sequence ID" value="EAK0452791.1"/>
    <property type="molecule type" value="Genomic_DNA"/>
</dbReference>
<keyword evidence="6" id="KW-1185">Reference proteome</keyword>
<sequence length="334" mass="39098">MKTRRYIFYSVVYIALVWVMTFSFINQDFSVNLFEYNINLPIATWIIIPITLFALLSILHMSYYGFKNFLDARAVKNDLQLYNTLAKEIYLGLESNKDFKTDLFLSPSEITKSLSPWVDLGEPNLKNEELKSAYEISKKVKNGEACDIKKFKILKTNPLFLQNEKNKIKADYKYAITLISSKNEINDAIYKEAYSALINFASYIELCKFNFAYTNDDIFSLVKRYVKNENFEIASSELFTMINKNEFSCDEYIKLAILLKTKLDPDKLISMFDRLKNEHSNAMEAYLYILYDLQMLDKLRESLASIEHGDFDKIKTLLFLRESGRLAPVDMFYK</sequence>
<evidence type="ECO:0000313" key="4">
    <source>
        <dbReference type="EMBL" id="EAK0452791.1"/>
    </source>
</evidence>
<dbReference type="Proteomes" id="UP000557842">
    <property type="component" value="Unassembled WGS sequence"/>
</dbReference>
<organism evidence="4">
    <name type="scientific">Campylobacter fetus</name>
    <dbReference type="NCBI Taxonomy" id="196"/>
    <lineage>
        <taxon>Bacteria</taxon>
        <taxon>Pseudomonadati</taxon>
        <taxon>Campylobacterota</taxon>
        <taxon>Epsilonproteobacteria</taxon>
        <taxon>Campylobacterales</taxon>
        <taxon>Campylobacteraceae</taxon>
        <taxon>Campylobacter</taxon>
    </lineage>
</organism>
<evidence type="ECO:0000313" key="5">
    <source>
        <dbReference type="EMBL" id="EAK0468403.1"/>
    </source>
</evidence>
<evidence type="ECO:0000313" key="3">
    <source>
        <dbReference type="EMBL" id="EAI8859108.1"/>
    </source>
</evidence>
<dbReference type="Proteomes" id="UP000535509">
    <property type="component" value="Unassembled WGS sequence"/>
</dbReference>
<dbReference type="OMA" id="LAYDHAY"/>
<proteinExistence type="predicted"/>
<protein>
    <submittedName>
        <fullName evidence="4">Uroporphyrinogen III synthase HEM4</fullName>
    </submittedName>
</protein>
<reference evidence="4 7" key="1">
    <citation type="submission" date="2018-05" db="EMBL/GenBank/DDBJ databases">
        <authorList>
            <consortium name="PulseNet: The National Subtyping Network for Foodborne Disease Surveillance"/>
            <person name="Tarr C.L."/>
            <person name="Trees E."/>
            <person name="Katz L.S."/>
            <person name="Carleton-Romer H.A."/>
            <person name="Stroika S."/>
            <person name="Kucerova Z."/>
            <person name="Roache K.F."/>
            <person name="Sabol A.L."/>
            <person name="Besser J."/>
            <person name="Gerner-Smidt P."/>
        </authorList>
    </citation>
    <scope>NUCLEOTIDE SEQUENCE</scope>
    <source>
        <strain evidence="4">2014D-0197</strain>
        <strain evidence="2 7">2016D-0221</strain>
        <strain evidence="5">D4313</strain>
        <strain evidence="3 6">PNUSAC001503</strain>
    </source>
</reference>
<dbReference type="GeneID" id="61064092"/>
<dbReference type="EMBL" id="AACCXM010000002">
    <property type="protein sequence ID" value="EAK0468403.1"/>
    <property type="molecule type" value="Genomic_DNA"/>
</dbReference>
<keyword evidence="1" id="KW-0812">Transmembrane</keyword>
<dbReference type="EMBL" id="AABTCC010000010">
    <property type="protein sequence ID" value="EAI8859108.1"/>
    <property type="molecule type" value="Genomic_DNA"/>
</dbReference>
<dbReference type="AlphaFoldDB" id="A0A5L4IJ22"/>
<keyword evidence="1" id="KW-0472">Membrane</keyword>
<accession>A0A5L4IJ22</accession>
<keyword evidence="1" id="KW-1133">Transmembrane helix</keyword>
<feature type="transmembrane region" description="Helical" evidence="1">
    <location>
        <begin position="7"/>
        <end position="25"/>
    </location>
</feature>
<evidence type="ECO:0000313" key="6">
    <source>
        <dbReference type="Proteomes" id="UP000535509"/>
    </source>
</evidence>
<evidence type="ECO:0000313" key="2">
    <source>
        <dbReference type="EMBL" id="EAI5407390.1"/>
    </source>
</evidence>
<dbReference type="RefSeq" id="WP_010401708.1">
    <property type="nucleotide sequence ID" value="NZ_AABUZP020000024.1"/>
</dbReference>
<dbReference type="EMBL" id="AABQDW010000002">
    <property type="protein sequence ID" value="EAI5407390.1"/>
    <property type="molecule type" value="Genomic_DNA"/>
</dbReference>
<comment type="caution">
    <text evidence="4">The sequence shown here is derived from an EMBL/GenBank/DDBJ whole genome shotgun (WGS) entry which is preliminary data.</text>
</comment>
<evidence type="ECO:0000313" key="7">
    <source>
        <dbReference type="Proteomes" id="UP000557842"/>
    </source>
</evidence>
<feature type="transmembrane region" description="Helical" evidence="1">
    <location>
        <begin position="45"/>
        <end position="66"/>
    </location>
</feature>
<name>A0A5L4IJ22_CAMFE</name>
<gene>
    <name evidence="4" type="ORF">AAH17_03870</name>
    <name evidence="5" type="ORF">AAH24_03330</name>
    <name evidence="2" type="ORF">BVH53_01525</name>
    <name evidence="3" type="ORF">CX802_04515</name>
</gene>